<dbReference type="InterPro" id="IPR003018">
    <property type="entry name" value="GAF"/>
</dbReference>
<proteinExistence type="predicted"/>
<feature type="domain" description="GGDEF" evidence="5">
    <location>
        <begin position="700"/>
        <end position="834"/>
    </location>
</feature>
<dbReference type="InterPro" id="IPR001610">
    <property type="entry name" value="PAC"/>
</dbReference>
<sequence length="1102" mass="120155">MTSGKSPPTANTNEEIVALIETLNQAEQRLEVLTAGEMDTVTDHDGRTLLLRRAQNHVHHNEAAILNALPANVALLDPQGVIISVNEAWRQFALANAVQASGHGVGANYLAICDGARGPDAAEAHQAAAGIRSVLTGASKRFAIEFPSPSLTEQRWVQMVVTPLSDEQLDGVVVMQLDITERKAAAAKIEQHTQLFAALSQCNEAIVHCTSEEALFQKICRTAVQFGGMKMAWVGMVDPETLRVRPVASFGDDTDYLKDLNISSDADSLVGGGPTGTAIREKQPYWCQNFMDDPLTASWHALAARAGFAASASLPLYRKGRVIGAFSLYSGVVDSFDESARDLLLEMAGGISFALDNLVSESERKNAAQKFKGLLESAPDAMVIANPGSEIVLVNAQAVKLFGWRREELLGQKIEILVPERFRSIHVENRNTYFAQPRARQMGAGMDLFGLRKDGSEFPVEISLSPLKTDEGTLTISAIRDITERKEAEARISHLNRVYAVLSGINSLIVHAIDRDELFREACRIAVEAGGFRMAMLCILDPHTSRIVPVASAGKDKSILTSIKALLSSSEDVSKTMIARAISGKTVIISNDSQDDPQVLLGRQYAESGVRSMVVLPLIVEGDAEGALVLYSPETDFFQEDEMHLLTGLTGDIAFAIDHIKKQERLNYLAYYDVLTGLANHALFLERVAQYMRGADSGGHKLAIGLIDLERFKNINDSLGRQAGDKLLKQVAEWLALKIEDANLLARIDADHFAIVLPTVKSDGDLAMLIEKLLAAFLLHPFRLNDAVFRISIKIGIALFPDDGSSADTVFKNAEAALKKAKASGDRYLFHTREMTKAVAAKLNLENQLRQAIDNEEFVLHYQPKLNLLSGQVTSAEALIRWNDPRTGLVPPGQFISILEETGLIYEVGRWALQKTIEDSLHWRDAGLSAIRIAVNVSPLQLRNINFIDEIKQAIAHDAHAAKGLELEITESVIMADIEQNITSLQAIRALGITIAIDDFGTGFSSLSHLAKLPVDTLKIDRSFVIEMTAGPGGLALVSTIINLAHAMKLKVVAEGVETEEQSRILRMLSCDEMQGFLFSAALPAERFATQFLSLSPPSDSA</sequence>
<dbReference type="CDD" id="cd01948">
    <property type="entry name" value="EAL"/>
    <property type="match status" value="1"/>
</dbReference>
<dbReference type="SMART" id="SM00065">
    <property type="entry name" value="GAF"/>
    <property type="match status" value="2"/>
</dbReference>
<comment type="caution">
    <text evidence="6">The sequence shown here is derived from an EMBL/GenBank/DDBJ whole genome shotgun (WGS) entry which is preliminary data.</text>
</comment>
<dbReference type="InterPro" id="IPR029016">
    <property type="entry name" value="GAF-like_dom_sf"/>
</dbReference>
<evidence type="ECO:0000259" key="4">
    <source>
        <dbReference type="PROSITE" id="PS50883"/>
    </source>
</evidence>
<dbReference type="SMART" id="SM00086">
    <property type="entry name" value="PAC"/>
    <property type="match status" value="2"/>
</dbReference>
<accession>A0A7C9NZ94</accession>
<feature type="coiled-coil region" evidence="1">
    <location>
        <begin position="9"/>
        <end position="36"/>
    </location>
</feature>
<dbReference type="SUPFAM" id="SSF141868">
    <property type="entry name" value="EAL domain-like"/>
    <property type="match status" value="1"/>
</dbReference>
<dbReference type="SMART" id="SM00052">
    <property type="entry name" value="EAL"/>
    <property type="match status" value="1"/>
</dbReference>
<dbReference type="Pfam" id="PF08448">
    <property type="entry name" value="PAS_4"/>
    <property type="match status" value="1"/>
</dbReference>
<dbReference type="Gene3D" id="3.30.70.270">
    <property type="match status" value="1"/>
</dbReference>
<dbReference type="InterPro" id="IPR043128">
    <property type="entry name" value="Rev_trsase/Diguanyl_cyclase"/>
</dbReference>
<evidence type="ECO:0000259" key="3">
    <source>
        <dbReference type="PROSITE" id="PS50113"/>
    </source>
</evidence>
<name>A0A7C9NZ94_9PROT</name>
<dbReference type="Gene3D" id="3.20.20.450">
    <property type="entry name" value="EAL domain"/>
    <property type="match status" value="1"/>
</dbReference>
<dbReference type="PROSITE" id="PS50883">
    <property type="entry name" value="EAL"/>
    <property type="match status" value="1"/>
</dbReference>
<dbReference type="AlphaFoldDB" id="A0A7C9NZ94"/>
<dbReference type="InterPro" id="IPR035965">
    <property type="entry name" value="PAS-like_dom_sf"/>
</dbReference>
<evidence type="ECO:0000313" key="7">
    <source>
        <dbReference type="Proteomes" id="UP000483432"/>
    </source>
</evidence>
<evidence type="ECO:0000259" key="2">
    <source>
        <dbReference type="PROSITE" id="PS50112"/>
    </source>
</evidence>
<gene>
    <name evidence="6" type="ORF">GZ085_05200</name>
</gene>
<dbReference type="EMBL" id="JAAFGW010000056">
    <property type="protein sequence ID" value="NDP47784.1"/>
    <property type="molecule type" value="Genomic_DNA"/>
</dbReference>
<dbReference type="PROSITE" id="PS50887">
    <property type="entry name" value="GGDEF"/>
    <property type="match status" value="1"/>
</dbReference>
<dbReference type="Pfam" id="PF13185">
    <property type="entry name" value="GAF_2"/>
    <property type="match status" value="2"/>
</dbReference>
<dbReference type="Proteomes" id="UP000483432">
    <property type="component" value="Unassembled WGS sequence"/>
</dbReference>
<evidence type="ECO:0000313" key="6">
    <source>
        <dbReference type="EMBL" id="NDP47784.1"/>
    </source>
</evidence>
<dbReference type="InterPro" id="IPR013656">
    <property type="entry name" value="PAS_4"/>
</dbReference>
<dbReference type="InterPro" id="IPR035919">
    <property type="entry name" value="EAL_sf"/>
</dbReference>
<dbReference type="NCBIfam" id="TIGR00229">
    <property type="entry name" value="sensory_box"/>
    <property type="match status" value="1"/>
</dbReference>
<dbReference type="SMART" id="SM00091">
    <property type="entry name" value="PAS"/>
    <property type="match status" value="2"/>
</dbReference>
<dbReference type="PANTHER" id="PTHR44757">
    <property type="entry name" value="DIGUANYLATE CYCLASE DGCP"/>
    <property type="match status" value="1"/>
</dbReference>
<dbReference type="Gene3D" id="3.30.450.40">
    <property type="match status" value="2"/>
</dbReference>
<dbReference type="CDD" id="cd01949">
    <property type="entry name" value="GGDEF"/>
    <property type="match status" value="1"/>
</dbReference>
<dbReference type="SMART" id="SM00267">
    <property type="entry name" value="GGDEF"/>
    <property type="match status" value="1"/>
</dbReference>
<dbReference type="SUPFAM" id="SSF55785">
    <property type="entry name" value="PYP-like sensor domain (PAS domain)"/>
    <property type="match status" value="2"/>
</dbReference>
<dbReference type="Pfam" id="PF00990">
    <property type="entry name" value="GGDEF"/>
    <property type="match status" value="1"/>
</dbReference>
<dbReference type="Pfam" id="PF13426">
    <property type="entry name" value="PAS_9"/>
    <property type="match status" value="1"/>
</dbReference>
<organism evidence="6 7">
    <name type="scientific">Sulfuriferula multivorans</name>
    <dbReference type="NCBI Taxonomy" id="1559896"/>
    <lineage>
        <taxon>Bacteria</taxon>
        <taxon>Pseudomonadati</taxon>
        <taxon>Pseudomonadota</taxon>
        <taxon>Betaproteobacteria</taxon>
        <taxon>Nitrosomonadales</taxon>
        <taxon>Sulfuricellaceae</taxon>
        <taxon>Sulfuriferula</taxon>
    </lineage>
</organism>
<dbReference type="InterPro" id="IPR000160">
    <property type="entry name" value="GGDEF_dom"/>
</dbReference>
<dbReference type="SUPFAM" id="SSF55781">
    <property type="entry name" value="GAF domain-like"/>
    <property type="match status" value="2"/>
</dbReference>
<feature type="domain" description="EAL" evidence="4">
    <location>
        <begin position="842"/>
        <end position="1096"/>
    </location>
</feature>
<dbReference type="NCBIfam" id="TIGR00254">
    <property type="entry name" value="GGDEF"/>
    <property type="match status" value="1"/>
</dbReference>
<reference evidence="6 7" key="1">
    <citation type="submission" date="2019-09" db="EMBL/GenBank/DDBJ databases">
        <title>H2 Metabolism Revealed by Metagenomic Analysis in Subglacial Sediment of East Antarctica.</title>
        <authorList>
            <person name="Yang Z."/>
            <person name="Zhang Y."/>
            <person name="Lv Y."/>
            <person name="Yan W."/>
            <person name="Xiao X."/>
            <person name="Sun B."/>
            <person name="Ma H."/>
        </authorList>
    </citation>
    <scope>NUCLEOTIDE SEQUENCE [LARGE SCALE GENOMIC DNA]</scope>
    <source>
        <strain evidence="6">Bin2_2</strain>
    </source>
</reference>
<dbReference type="InterPro" id="IPR000700">
    <property type="entry name" value="PAS-assoc_C"/>
</dbReference>
<evidence type="ECO:0000259" key="5">
    <source>
        <dbReference type="PROSITE" id="PS50887"/>
    </source>
</evidence>
<dbReference type="CDD" id="cd00130">
    <property type="entry name" value="PAS"/>
    <property type="match status" value="1"/>
</dbReference>
<dbReference type="InterPro" id="IPR000014">
    <property type="entry name" value="PAS"/>
</dbReference>
<protein>
    <submittedName>
        <fullName evidence="6">EAL domain-containing protein</fullName>
    </submittedName>
</protein>
<dbReference type="PROSITE" id="PS50112">
    <property type="entry name" value="PAS"/>
    <property type="match status" value="1"/>
</dbReference>
<evidence type="ECO:0000256" key="1">
    <source>
        <dbReference type="SAM" id="Coils"/>
    </source>
</evidence>
<feature type="domain" description="PAS" evidence="2">
    <location>
        <begin position="367"/>
        <end position="420"/>
    </location>
</feature>
<dbReference type="PROSITE" id="PS50113">
    <property type="entry name" value="PAC"/>
    <property type="match status" value="1"/>
</dbReference>
<keyword evidence="1" id="KW-0175">Coiled coil</keyword>
<dbReference type="PANTHER" id="PTHR44757:SF2">
    <property type="entry name" value="BIOFILM ARCHITECTURE MAINTENANCE PROTEIN MBAA"/>
    <property type="match status" value="1"/>
</dbReference>
<dbReference type="SUPFAM" id="SSF55073">
    <property type="entry name" value="Nucleotide cyclase"/>
    <property type="match status" value="1"/>
</dbReference>
<dbReference type="InterPro" id="IPR052155">
    <property type="entry name" value="Biofilm_reg_signaling"/>
</dbReference>
<dbReference type="InterPro" id="IPR001633">
    <property type="entry name" value="EAL_dom"/>
</dbReference>
<dbReference type="Pfam" id="PF00563">
    <property type="entry name" value="EAL"/>
    <property type="match status" value="1"/>
</dbReference>
<feature type="domain" description="PAC" evidence="3">
    <location>
        <begin position="444"/>
        <end position="494"/>
    </location>
</feature>
<dbReference type="InterPro" id="IPR029787">
    <property type="entry name" value="Nucleotide_cyclase"/>
</dbReference>
<dbReference type="Gene3D" id="3.30.450.20">
    <property type="entry name" value="PAS domain"/>
    <property type="match status" value="2"/>
</dbReference>